<dbReference type="OMA" id="ISEKWHP"/>
<dbReference type="SUPFAM" id="SSF51197">
    <property type="entry name" value="Clavaminate synthase-like"/>
    <property type="match status" value="1"/>
</dbReference>
<dbReference type="eggNOG" id="ENOG502QUAF">
    <property type="taxonomic scope" value="Eukaryota"/>
</dbReference>
<dbReference type="InterPro" id="IPR027443">
    <property type="entry name" value="IPNS-like_sf"/>
</dbReference>
<dbReference type="Proteomes" id="UP000016922">
    <property type="component" value="Unassembled WGS sequence"/>
</dbReference>
<evidence type="ECO:0000313" key="1">
    <source>
        <dbReference type="EMBL" id="EPE26358.1"/>
    </source>
</evidence>
<dbReference type="RefSeq" id="XP_008087677.1">
    <property type="nucleotide sequence ID" value="XM_008089486.1"/>
</dbReference>
<dbReference type="PANTHER" id="PTHR30613:SF1">
    <property type="entry name" value="DUF1479 DOMAIN PROTEIN (AFU_ORTHOLOGUE AFUA_5G09280)"/>
    <property type="match status" value="1"/>
</dbReference>
<dbReference type="PANTHER" id="PTHR30613">
    <property type="entry name" value="UNCHARACTERIZED PROTEIN YBIU-RELATED"/>
    <property type="match status" value="1"/>
</dbReference>
<dbReference type="EMBL" id="KE145371">
    <property type="protein sequence ID" value="EPE26358.1"/>
    <property type="molecule type" value="Genomic_DNA"/>
</dbReference>
<organism evidence="1 2">
    <name type="scientific">Glarea lozoyensis (strain ATCC 20868 / MF5171)</name>
    <dbReference type="NCBI Taxonomy" id="1116229"/>
    <lineage>
        <taxon>Eukaryota</taxon>
        <taxon>Fungi</taxon>
        <taxon>Dikarya</taxon>
        <taxon>Ascomycota</taxon>
        <taxon>Pezizomycotina</taxon>
        <taxon>Leotiomycetes</taxon>
        <taxon>Helotiales</taxon>
        <taxon>Helotiaceae</taxon>
        <taxon>Glarea</taxon>
    </lineage>
</organism>
<protein>
    <submittedName>
        <fullName evidence="1">Clavaminate synthase-like protein</fullName>
    </submittedName>
</protein>
<dbReference type="GeneID" id="19461328"/>
<proteinExistence type="predicted"/>
<name>S3DII5_GLAL2</name>
<keyword evidence="2" id="KW-1185">Reference proteome</keyword>
<dbReference type="KEGG" id="glz:GLAREA_02270"/>
<evidence type="ECO:0000313" key="2">
    <source>
        <dbReference type="Proteomes" id="UP000016922"/>
    </source>
</evidence>
<accession>S3DII5</accession>
<dbReference type="Pfam" id="PF07350">
    <property type="entry name" value="Gig2-like"/>
    <property type="match status" value="1"/>
</dbReference>
<dbReference type="Gene3D" id="2.60.120.330">
    <property type="entry name" value="B-lactam Antibiotic, Isopenicillin N Synthase, Chain"/>
    <property type="match status" value="1"/>
</dbReference>
<reference evidence="1 2" key="1">
    <citation type="journal article" date="2013" name="BMC Genomics">
        <title>Genomics-driven discovery of the pneumocandin biosynthetic gene cluster in the fungus Glarea lozoyensis.</title>
        <authorList>
            <person name="Chen L."/>
            <person name="Yue Q."/>
            <person name="Zhang X."/>
            <person name="Xiang M."/>
            <person name="Wang C."/>
            <person name="Li S."/>
            <person name="Che Y."/>
            <person name="Ortiz-Lopez F.J."/>
            <person name="Bills G.F."/>
            <person name="Liu X."/>
            <person name="An Z."/>
        </authorList>
    </citation>
    <scope>NUCLEOTIDE SEQUENCE [LARGE SCALE GENOMIC DNA]</scope>
    <source>
        <strain evidence="2">ATCC 20868 / MF5171</strain>
    </source>
</reference>
<dbReference type="OrthoDB" id="8249012at2759"/>
<sequence>MQAIRRTKFPLGTPCLSRALHQHRLMGTVSQSKEEGDISSVFVSLSGRAPPPLPQRFAEVKKELATGHEERLIASWTALLKDIKKESRVISTTGPAIIPSINFTDLDSDLTDFYKNLRKRGVAVVRGVVPKEEARAYKEETEQYVKANPSTKAFPNDNPCVFELYWSPAQIKARAHPNLLKAQRVLMNAWHSKDRNALISTSTPVSYADRLRIRQPGDSGFALGPHTDGGSVERWEKNGYGINDVYKHIFNGKWKNYDPFEASCRLPAVTDLYQGAGACSMFRMFQGWLSMSKTGPGEGTLQVNPMLKLTTAYTLLRPFFRAIQPLPFKPSGRSAKRYRETENWAFEPNYTPELQGAALGNSQEFNDILHPHLQLAKSMVHIPDIEPGDYVVWHCDSIHAVDKIHKGTSDSSVMYIPACPLTENNARYLSRQRDAFLQGTPGPDFPGGKGESDHVGRPTLDTLKSIADTTGLKAMGFARFEETAESSAGEKAVFAKANEILGL</sequence>
<dbReference type="HOGENOM" id="CLU_011148_0_0_1"/>
<gene>
    <name evidence="1" type="ORF">GLAREA_02270</name>
</gene>
<dbReference type="InterPro" id="IPR010856">
    <property type="entry name" value="Gig2-like"/>
</dbReference>
<dbReference type="AlphaFoldDB" id="S3DII5"/>